<gene>
    <name evidence="2" type="ORF">KIN20_015439</name>
</gene>
<organism evidence="2 3">
    <name type="scientific">Parelaphostrongylus tenuis</name>
    <name type="common">Meningeal worm</name>
    <dbReference type="NCBI Taxonomy" id="148309"/>
    <lineage>
        <taxon>Eukaryota</taxon>
        <taxon>Metazoa</taxon>
        <taxon>Ecdysozoa</taxon>
        <taxon>Nematoda</taxon>
        <taxon>Chromadorea</taxon>
        <taxon>Rhabditida</taxon>
        <taxon>Rhabditina</taxon>
        <taxon>Rhabditomorpha</taxon>
        <taxon>Strongyloidea</taxon>
        <taxon>Metastrongylidae</taxon>
        <taxon>Parelaphostrongylus</taxon>
    </lineage>
</organism>
<sequence length="213" mass="24663">MDKLTPKGSSENSAQSAGAISRRLTGLYYSWFTYSKPTRQHPTLQGKQQNLPVYFVLGGKLQERSNFWKYSTGCASVIRQEIATNHKQPNNFNCFINPESIDAICKDQGMSDGECKLFSNGFQLIDKFITTIESKSSSKNEDPPRSMPARQSEHEQNDIDPIIRRQRDVDVDFIDHDESDVQWRRIRRRLHLHRLNPKITTGVWTSQRRNDMN</sequence>
<protein>
    <submittedName>
        <fullName evidence="2">Uncharacterized protein</fullName>
    </submittedName>
</protein>
<dbReference type="Proteomes" id="UP001196413">
    <property type="component" value="Unassembled WGS sequence"/>
</dbReference>
<dbReference type="AlphaFoldDB" id="A0AAD5QM87"/>
<accession>A0AAD5QM87</accession>
<proteinExistence type="predicted"/>
<name>A0AAD5QM87_PARTN</name>
<evidence type="ECO:0000313" key="2">
    <source>
        <dbReference type="EMBL" id="KAJ1357313.1"/>
    </source>
</evidence>
<evidence type="ECO:0000256" key="1">
    <source>
        <dbReference type="SAM" id="MobiDB-lite"/>
    </source>
</evidence>
<evidence type="ECO:0000313" key="3">
    <source>
        <dbReference type="Proteomes" id="UP001196413"/>
    </source>
</evidence>
<reference evidence="2" key="1">
    <citation type="submission" date="2021-06" db="EMBL/GenBank/DDBJ databases">
        <title>Parelaphostrongylus tenuis whole genome reference sequence.</title>
        <authorList>
            <person name="Garwood T.J."/>
            <person name="Larsen P.A."/>
            <person name="Fountain-Jones N.M."/>
            <person name="Garbe J.R."/>
            <person name="Macchietto M.G."/>
            <person name="Kania S.A."/>
            <person name="Gerhold R.W."/>
            <person name="Richards J.E."/>
            <person name="Wolf T.M."/>
        </authorList>
    </citation>
    <scope>NUCLEOTIDE SEQUENCE</scope>
    <source>
        <strain evidence="2">MNPRO001-30</strain>
        <tissue evidence="2">Meninges</tissue>
    </source>
</reference>
<dbReference type="EMBL" id="JAHQIW010003098">
    <property type="protein sequence ID" value="KAJ1357313.1"/>
    <property type="molecule type" value="Genomic_DNA"/>
</dbReference>
<comment type="caution">
    <text evidence="2">The sequence shown here is derived from an EMBL/GenBank/DDBJ whole genome shotgun (WGS) entry which is preliminary data.</text>
</comment>
<feature type="compositionally biased region" description="Basic and acidic residues" evidence="1">
    <location>
        <begin position="151"/>
        <end position="161"/>
    </location>
</feature>
<keyword evidence="3" id="KW-1185">Reference proteome</keyword>
<feature type="region of interest" description="Disordered" evidence="1">
    <location>
        <begin position="133"/>
        <end position="161"/>
    </location>
</feature>